<evidence type="ECO:0000259" key="6">
    <source>
        <dbReference type="Pfam" id="PF04932"/>
    </source>
</evidence>
<feature type="transmembrane region" description="Helical" evidence="5">
    <location>
        <begin position="383"/>
        <end position="399"/>
    </location>
</feature>
<proteinExistence type="predicted"/>
<organism evidence="7 8">
    <name type="scientific">Erysipelothrix larvae</name>
    <dbReference type="NCBI Taxonomy" id="1514105"/>
    <lineage>
        <taxon>Bacteria</taxon>
        <taxon>Bacillati</taxon>
        <taxon>Bacillota</taxon>
        <taxon>Erysipelotrichia</taxon>
        <taxon>Erysipelotrichales</taxon>
        <taxon>Erysipelotrichaceae</taxon>
        <taxon>Erysipelothrix</taxon>
    </lineage>
</organism>
<feature type="domain" description="O-antigen ligase-related" evidence="6">
    <location>
        <begin position="203"/>
        <end position="341"/>
    </location>
</feature>
<feature type="transmembrane region" description="Helical" evidence="5">
    <location>
        <begin position="128"/>
        <end position="148"/>
    </location>
</feature>
<evidence type="ECO:0000256" key="5">
    <source>
        <dbReference type="SAM" id="Phobius"/>
    </source>
</evidence>
<accession>A0A0X8H114</accession>
<gene>
    <name evidence="7" type="ORF">AOC36_08420</name>
</gene>
<dbReference type="Proteomes" id="UP000063781">
    <property type="component" value="Chromosome"/>
</dbReference>
<reference evidence="7 8" key="1">
    <citation type="submission" date="2015-10" db="EMBL/GenBank/DDBJ databases">
        <title>Erysipelothrix larvae sp. LV19 isolated from the larval gut of the rhinoceros beetle, Trypoxylus dichotomus.</title>
        <authorList>
            <person name="Lim S."/>
            <person name="Kim B.-C."/>
        </authorList>
    </citation>
    <scope>NUCLEOTIDE SEQUENCE [LARGE SCALE GENOMIC DNA]</scope>
    <source>
        <strain evidence="7 8">LV19</strain>
    </source>
</reference>
<dbReference type="OrthoDB" id="9806320at2"/>
<keyword evidence="4 5" id="KW-0472">Membrane</keyword>
<keyword evidence="8" id="KW-1185">Reference proteome</keyword>
<evidence type="ECO:0000256" key="2">
    <source>
        <dbReference type="ARBA" id="ARBA00022692"/>
    </source>
</evidence>
<evidence type="ECO:0000313" key="7">
    <source>
        <dbReference type="EMBL" id="AMC94009.1"/>
    </source>
</evidence>
<evidence type="ECO:0000256" key="1">
    <source>
        <dbReference type="ARBA" id="ARBA00004141"/>
    </source>
</evidence>
<dbReference type="AlphaFoldDB" id="A0A0X8H114"/>
<feature type="transmembrane region" description="Helical" evidence="5">
    <location>
        <begin position="249"/>
        <end position="273"/>
    </location>
</feature>
<feature type="transmembrane region" description="Helical" evidence="5">
    <location>
        <begin position="16"/>
        <end position="35"/>
    </location>
</feature>
<name>A0A0X8H114_9FIRM</name>
<keyword evidence="2 5" id="KW-0812">Transmembrane</keyword>
<evidence type="ECO:0000256" key="3">
    <source>
        <dbReference type="ARBA" id="ARBA00022989"/>
    </source>
</evidence>
<feature type="transmembrane region" description="Helical" evidence="5">
    <location>
        <begin position="72"/>
        <end position="90"/>
    </location>
</feature>
<feature type="transmembrane region" description="Helical" evidence="5">
    <location>
        <begin position="220"/>
        <end position="237"/>
    </location>
</feature>
<dbReference type="EMBL" id="CP013213">
    <property type="protein sequence ID" value="AMC94009.1"/>
    <property type="molecule type" value="Genomic_DNA"/>
</dbReference>
<protein>
    <recommendedName>
        <fullName evidence="6">O-antigen ligase-related domain-containing protein</fullName>
    </recommendedName>
</protein>
<dbReference type="STRING" id="1514105.AOC36_08420"/>
<feature type="transmembrane region" description="Helical" evidence="5">
    <location>
        <begin position="329"/>
        <end position="348"/>
    </location>
</feature>
<dbReference type="InterPro" id="IPR007016">
    <property type="entry name" value="O-antigen_ligase-rel_domated"/>
</dbReference>
<feature type="transmembrane region" description="Helical" evidence="5">
    <location>
        <begin position="168"/>
        <end position="191"/>
    </location>
</feature>
<dbReference type="GO" id="GO:0016020">
    <property type="term" value="C:membrane"/>
    <property type="evidence" value="ECO:0007669"/>
    <property type="project" value="UniProtKB-SubCell"/>
</dbReference>
<feature type="transmembrane region" description="Helical" evidence="5">
    <location>
        <begin position="47"/>
        <end position="67"/>
    </location>
</feature>
<dbReference type="Pfam" id="PF04932">
    <property type="entry name" value="Wzy_C"/>
    <property type="match status" value="1"/>
</dbReference>
<dbReference type="KEGG" id="erl:AOC36_08420"/>
<keyword evidence="3 5" id="KW-1133">Transmembrane helix</keyword>
<dbReference type="RefSeq" id="WP_067633313.1">
    <property type="nucleotide sequence ID" value="NZ_CP013213.1"/>
</dbReference>
<sequence>MNYFMNIDWKTNIGKLRAALFENTIFLSLAMLTFLQPATELLGEFDIVFDLMKVACLLLILPCYIFYNKKSVVSYVIIFMQFVFLTSTILNQGRVWWSLVQFASIVLLVMLFDVGLKYNHFLKRIFPISLSMLLLCVLSMFVFFPEGMYVVDYSQTPSVAGSIVTDNYLWGFDNSSIFRVIPVLMLVGVYLYRQNKEWHFISLVFITASAFGYVRSFAAFFSLVFLFFALILYKKFPNLIRKYFTFRNSFLLVLAIFIFLSFGRSNFIMYYIAEQLDKVGSMFYRFTVWQLSIDYVLTNNPILGVGFANQSIDIARTLMDHPHNIFIDVLYRGGLIASASYMYILWLTHKYTTNKTNTDTILATIFFFTFLLASQFDYYNNEYLHFSFYICFSYFGGFYKSSRINT</sequence>
<feature type="transmembrane region" description="Helical" evidence="5">
    <location>
        <begin position="360"/>
        <end position="377"/>
    </location>
</feature>
<comment type="subcellular location">
    <subcellularLocation>
        <location evidence="1">Membrane</location>
        <topology evidence="1">Multi-pass membrane protein</topology>
    </subcellularLocation>
</comment>
<feature type="transmembrane region" description="Helical" evidence="5">
    <location>
        <begin position="96"/>
        <end position="116"/>
    </location>
</feature>
<evidence type="ECO:0000256" key="4">
    <source>
        <dbReference type="ARBA" id="ARBA00023136"/>
    </source>
</evidence>
<evidence type="ECO:0000313" key="8">
    <source>
        <dbReference type="Proteomes" id="UP000063781"/>
    </source>
</evidence>